<dbReference type="GeneID" id="83622673"/>
<dbReference type="InterPro" id="IPR003018">
    <property type="entry name" value="GAF"/>
</dbReference>
<dbReference type="Gene3D" id="1.10.10.2840">
    <property type="entry name" value="PucR C-terminal helix-turn-helix domain"/>
    <property type="match status" value="1"/>
</dbReference>
<dbReference type="InterPro" id="IPR051448">
    <property type="entry name" value="CdaR-like_regulators"/>
</dbReference>
<proteinExistence type="inferred from homology"/>
<dbReference type="InterPro" id="IPR042070">
    <property type="entry name" value="PucR_C-HTH_sf"/>
</dbReference>
<dbReference type="PANTHER" id="PTHR33744:SF1">
    <property type="entry name" value="DNA-BINDING TRANSCRIPTIONAL ACTIVATOR ADER"/>
    <property type="match status" value="1"/>
</dbReference>
<dbReference type="InterPro" id="IPR029016">
    <property type="entry name" value="GAF-like_dom_sf"/>
</dbReference>
<feature type="domain" description="GAF" evidence="2">
    <location>
        <begin position="26"/>
        <end position="178"/>
    </location>
</feature>
<reference evidence="3" key="1">
    <citation type="submission" date="2022-09" db="EMBL/GenBank/DDBJ databases">
        <title>The genome sequence of Rhodococcus aetherivorans N1.</title>
        <authorList>
            <person name="Jiang W."/>
        </authorList>
    </citation>
    <scope>NUCLEOTIDE SEQUENCE</scope>
    <source>
        <strain evidence="3">N1</strain>
    </source>
</reference>
<dbReference type="SUPFAM" id="SSF55781">
    <property type="entry name" value="GAF domain-like"/>
    <property type="match status" value="1"/>
</dbReference>
<evidence type="ECO:0000259" key="2">
    <source>
        <dbReference type="SMART" id="SM00065"/>
    </source>
</evidence>
<dbReference type="Pfam" id="PF01590">
    <property type="entry name" value="GAF"/>
    <property type="match status" value="1"/>
</dbReference>
<evidence type="ECO:0000313" key="4">
    <source>
        <dbReference type="Proteomes" id="UP001163947"/>
    </source>
</evidence>
<gene>
    <name evidence="3" type="ORF">OCS65_19605</name>
</gene>
<dbReference type="RefSeq" id="WP_263507455.1">
    <property type="nucleotide sequence ID" value="NZ_CP106982.1"/>
</dbReference>
<dbReference type="PANTHER" id="PTHR33744">
    <property type="entry name" value="CARBOHYDRATE DIACID REGULATOR"/>
    <property type="match status" value="1"/>
</dbReference>
<dbReference type="Gene3D" id="3.30.450.40">
    <property type="match status" value="1"/>
</dbReference>
<dbReference type="EMBL" id="CP106982">
    <property type="protein sequence ID" value="UYF92663.1"/>
    <property type="molecule type" value="Genomic_DNA"/>
</dbReference>
<dbReference type="Pfam" id="PF13556">
    <property type="entry name" value="HTH_30"/>
    <property type="match status" value="1"/>
</dbReference>
<dbReference type="InterPro" id="IPR025736">
    <property type="entry name" value="PucR_C-HTH_dom"/>
</dbReference>
<dbReference type="Pfam" id="PF17853">
    <property type="entry name" value="GGDEF_2"/>
    <property type="match status" value="1"/>
</dbReference>
<sequence>MPAERSGRAQYTDILTALRDIVAADSADDVVRAALTSARATARADAAFWMDAREDGLHMVAGSGLSQPEVHALSHIPPDRGLGGEVLRSGGPASTPDYSADPRAIPRMRQLLEREGLVSAAAVPVSGAAHVDSVLYVVSRARRPVESEELRALAGLASMAGELRERAAERARAAQDMRTLEDDRERSRAERELYLATAESMLSGAGLDHCLELAGDAWGASVHLEGPNGRPPRPGNPTVDRSRTTGCVREFRVPGTDNATLTLRGAAATGDDSVRVLAALVGMDLARHRAALETEIRLTDHLVRSLLDGSKDELRRLWHRALLVGLDLGVPRAVVAVGGDRHVDRALLDTLGRRVRSRVPGAQLTTFEGDAFVLWPVRGDAESTVLATHLAAIVEECRPHMLGAGIGPVCRRAEDYPAAVREARFALRVGVHGRRERAVVSVESLGMYRLFAHVGGVDALAAAAEESLAPVLRADTRDGSDLLHTLQTYLEKDRRAAETARALHVHVNTLRYRIERVCKLLRVDLDDPDARFFLLLALRLSTVVGRRDGR</sequence>
<name>A0AA46NTR6_9NOCA</name>
<comment type="similarity">
    <text evidence="1">Belongs to the CdaR family.</text>
</comment>
<protein>
    <submittedName>
        <fullName evidence="3">Helix-turn-helix domain-containing protein</fullName>
    </submittedName>
</protein>
<dbReference type="Proteomes" id="UP001163947">
    <property type="component" value="Chromosome"/>
</dbReference>
<dbReference type="InterPro" id="IPR041522">
    <property type="entry name" value="CdaR_GGDEF"/>
</dbReference>
<dbReference type="SMART" id="SM00065">
    <property type="entry name" value="GAF"/>
    <property type="match status" value="1"/>
</dbReference>
<dbReference type="AlphaFoldDB" id="A0AA46NTR6"/>
<evidence type="ECO:0000313" key="3">
    <source>
        <dbReference type="EMBL" id="UYF92663.1"/>
    </source>
</evidence>
<organism evidence="3 4">
    <name type="scientific">Rhodococcus aetherivorans</name>
    <dbReference type="NCBI Taxonomy" id="191292"/>
    <lineage>
        <taxon>Bacteria</taxon>
        <taxon>Bacillati</taxon>
        <taxon>Actinomycetota</taxon>
        <taxon>Actinomycetes</taxon>
        <taxon>Mycobacteriales</taxon>
        <taxon>Nocardiaceae</taxon>
        <taxon>Rhodococcus</taxon>
    </lineage>
</organism>
<evidence type="ECO:0000256" key="1">
    <source>
        <dbReference type="ARBA" id="ARBA00006754"/>
    </source>
</evidence>
<accession>A0AA46NTR6</accession>